<feature type="region of interest" description="Disordered" evidence="2">
    <location>
        <begin position="259"/>
        <end position="287"/>
    </location>
</feature>
<evidence type="ECO:0000256" key="1">
    <source>
        <dbReference type="ARBA" id="ARBA00022553"/>
    </source>
</evidence>
<evidence type="ECO:0000259" key="3">
    <source>
        <dbReference type="PROSITE" id="PS50006"/>
    </source>
</evidence>
<comment type="caution">
    <text evidence="4">The sequence shown here is derived from an EMBL/GenBank/DDBJ whole genome shotgun (WGS) entry which is preliminary data.</text>
</comment>
<feature type="region of interest" description="Disordered" evidence="2">
    <location>
        <begin position="120"/>
        <end position="148"/>
    </location>
</feature>
<keyword evidence="5" id="KW-1185">Reference proteome</keyword>
<dbReference type="SUPFAM" id="SSF49879">
    <property type="entry name" value="SMAD/FHA domain"/>
    <property type="match status" value="1"/>
</dbReference>
<dbReference type="eggNOG" id="COG1716">
    <property type="taxonomic scope" value="Bacteria"/>
</dbReference>
<evidence type="ECO:0000313" key="5">
    <source>
        <dbReference type="Proteomes" id="UP000006408"/>
    </source>
</evidence>
<evidence type="ECO:0000313" key="4">
    <source>
        <dbReference type="EMBL" id="EEP20362.1"/>
    </source>
</evidence>
<gene>
    <name evidence="4" type="ORF">BIFANG_03680</name>
</gene>
<proteinExistence type="predicted"/>
<organism evidence="4 5">
    <name type="scientific">Bifidobacterium angulatum DSM 20098 = JCM 7096</name>
    <dbReference type="NCBI Taxonomy" id="518635"/>
    <lineage>
        <taxon>Bacteria</taxon>
        <taxon>Bacillati</taxon>
        <taxon>Actinomycetota</taxon>
        <taxon>Actinomycetes</taxon>
        <taxon>Bifidobacteriales</taxon>
        <taxon>Bifidobacteriaceae</taxon>
        <taxon>Bifidobacterium</taxon>
    </lineage>
</organism>
<sequence>MEVEDSTKSMSKRHAQFSVRSDGQAILHDLNSTNGTYIIRDNGELMRLPEDDDYILPYSPMRVQFGDVPADFERVDASEHEQSAPVANLFDYSMPTVTHQEPDAADMSVDQILDLRAGEPTTMFQSQRPKSQNKPVLSGSANDAAAQPVQPVQPVQFVQPVQPMTAEPPTDWPVQQEHAEQPVAQSPLDRQPRQSEETAQPADVMPTAQPSMQPVHRLVQNAEESSKQTRLLFPSEDEHQEQPHNLFAGIDEHMADVRESRESGIPANNQTGDQDVAEPADAQQPTQAGIQAEPLIAQPEAGNAPVADRTFMRSQAEPEAETAVFRETRSVVFTPLARNAETQQGNGFASPINAADAAGGFTPAFEPGSVFDKVSRGEFNKPPEPVIEVDGLSSEDARRTPDMTKQFEMARHAELLPFLAMNPSLYDDLYAWLAAQGNKDIDEALANNPGYQDYRKAVGK</sequence>
<dbReference type="InterPro" id="IPR057893">
    <property type="entry name" value="LRV_2"/>
</dbReference>
<feature type="domain" description="FHA" evidence="3">
    <location>
        <begin position="1"/>
        <end position="38"/>
    </location>
</feature>
<feature type="compositionally biased region" description="Polar residues" evidence="2">
    <location>
        <begin position="122"/>
        <end position="141"/>
    </location>
</feature>
<dbReference type="AlphaFoldDB" id="C4FH49"/>
<dbReference type="InterPro" id="IPR008984">
    <property type="entry name" value="SMAD_FHA_dom_sf"/>
</dbReference>
<protein>
    <recommendedName>
        <fullName evidence="3">FHA domain-containing protein</fullName>
    </recommendedName>
</protein>
<keyword evidence="1" id="KW-0597">Phosphoprotein</keyword>
<feature type="region of interest" description="Disordered" evidence="2">
    <location>
        <begin position="163"/>
        <end position="211"/>
    </location>
</feature>
<reference evidence="4" key="1">
    <citation type="submission" date="2009-04" db="EMBL/GenBank/DDBJ databases">
        <authorList>
            <person name="Weinstock G."/>
            <person name="Sodergren E."/>
            <person name="Clifton S."/>
            <person name="Fulton L."/>
            <person name="Fulton B."/>
            <person name="Courtney L."/>
            <person name="Fronick C."/>
            <person name="Harrison M."/>
            <person name="Strong C."/>
            <person name="Farmer C."/>
            <person name="Delahaunty K."/>
            <person name="Markovic C."/>
            <person name="Hall O."/>
            <person name="Minx P."/>
            <person name="Tomlinson C."/>
            <person name="Mitreva M."/>
            <person name="Nelson J."/>
            <person name="Hou S."/>
            <person name="Wollam A."/>
            <person name="Pepin K.H."/>
            <person name="Johnson M."/>
            <person name="Bhonagiri V."/>
            <person name="Nash W.E."/>
            <person name="Warren W."/>
            <person name="Chinwalla A."/>
            <person name="Mardis E.R."/>
            <person name="Wilson R.K."/>
        </authorList>
    </citation>
    <scope>NUCLEOTIDE SEQUENCE [LARGE SCALE GENOMIC DNA]</scope>
    <source>
        <strain evidence="4">DSM 20098</strain>
    </source>
</reference>
<dbReference type="InterPro" id="IPR000253">
    <property type="entry name" value="FHA_dom"/>
</dbReference>
<dbReference type="KEGG" id="bang:BBAG_0253"/>
<dbReference type="CDD" id="cd00060">
    <property type="entry name" value="FHA"/>
    <property type="match status" value="1"/>
</dbReference>
<dbReference type="HOGENOM" id="CLU_026080_0_0_11"/>
<evidence type="ECO:0000256" key="2">
    <source>
        <dbReference type="SAM" id="MobiDB-lite"/>
    </source>
</evidence>
<dbReference type="STRING" id="1683.Bang102_003345"/>
<dbReference type="Gene3D" id="2.60.200.20">
    <property type="match status" value="1"/>
</dbReference>
<dbReference type="PROSITE" id="PS50006">
    <property type="entry name" value="FHA_DOMAIN"/>
    <property type="match status" value="1"/>
</dbReference>
<accession>C4FH49</accession>
<dbReference type="Pfam" id="PF00498">
    <property type="entry name" value="FHA"/>
    <property type="match status" value="1"/>
</dbReference>
<name>C4FH49_9BIFI</name>
<dbReference type="PATRIC" id="fig|518635.17.peg.259"/>
<dbReference type="EMBL" id="ABYS02000013">
    <property type="protein sequence ID" value="EEP20362.1"/>
    <property type="molecule type" value="Genomic_DNA"/>
</dbReference>
<dbReference type="Proteomes" id="UP000006408">
    <property type="component" value="Unassembled WGS sequence"/>
</dbReference>
<dbReference type="Pfam" id="PF25591">
    <property type="entry name" value="LRV_2"/>
    <property type="match status" value="1"/>
</dbReference>